<reference evidence="1" key="1">
    <citation type="journal article" date="2014" name="Genome Biol. Evol.">
        <title>Pangenome evidence for extensive interdomain horizontal transfer affecting lineage core and shell genes in uncultured planktonic thaumarchaeota and euryarchaeota.</title>
        <authorList>
            <person name="Deschamps P."/>
            <person name="Zivanovic Y."/>
            <person name="Moreira D."/>
            <person name="Rodriguez-Valera F."/>
            <person name="Lopez-Garcia P."/>
        </authorList>
    </citation>
    <scope>NUCLEOTIDE SEQUENCE</scope>
</reference>
<accession>A0A075GG29</accession>
<dbReference type="AlphaFoldDB" id="A0A075GG29"/>
<evidence type="ECO:0000313" key="1">
    <source>
        <dbReference type="EMBL" id="AIF02180.1"/>
    </source>
</evidence>
<gene>
    <name evidence="1" type="primary">PRI2</name>
</gene>
<sequence>MISLGQDEIAKYPFLAEAGQYLKDKGFTLEQFATDPDLKIIVDKAYERIESAAEGKFTILKQIIQAKKTLCFH</sequence>
<protein>
    <submittedName>
        <fullName evidence="1">DNA primase large subunit (PRI2)</fullName>
    </submittedName>
</protein>
<dbReference type="EMBL" id="KF900642">
    <property type="protein sequence ID" value="AIF02180.1"/>
    <property type="molecule type" value="Genomic_DNA"/>
</dbReference>
<proteinExistence type="predicted"/>
<dbReference type="SUPFAM" id="SSF140914">
    <property type="entry name" value="PriB N-terminal domain-like"/>
    <property type="match status" value="1"/>
</dbReference>
<name>A0A075GG29_9ARCH</name>
<organism evidence="1">
    <name type="scientific">uncultured marine thaumarchaeote KM3_154_A05</name>
    <dbReference type="NCBI Taxonomy" id="1456020"/>
    <lineage>
        <taxon>Archaea</taxon>
        <taxon>Nitrososphaerota</taxon>
        <taxon>environmental samples</taxon>
    </lineage>
</organism>